<dbReference type="InterPro" id="IPR036909">
    <property type="entry name" value="Cyt_c-like_dom_sf"/>
</dbReference>
<dbReference type="AlphaFoldDB" id="A0A238YRM3"/>
<protein>
    <submittedName>
        <fullName evidence="2">Uncharacterized protein</fullName>
    </submittedName>
</protein>
<dbReference type="EMBL" id="FZNN01000019">
    <property type="protein sequence ID" value="SNR73089.1"/>
    <property type="molecule type" value="Genomic_DNA"/>
</dbReference>
<dbReference type="Proteomes" id="UP000198417">
    <property type="component" value="Unassembled WGS sequence"/>
</dbReference>
<accession>A0A238YRM3</accession>
<dbReference type="GO" id="GO:0020037">
    <property type="term" value="F:heme binding"/>
    <property type="evidence" value="ECO:0007669"/>
    <property type="project" value="InterPro"/>
</dbReference>
<organism evidence="2 3">
    <name type="scientific">Puniceibacterium sediminis</name>
    <dbReference type="NCBI Taxonomy" id="1608407"/>
    <lineage>
        <taxon>Bacteria</taxon>
        <taxon>Pseudomonadati</taxon>
        <taxon>Pseudomonadota</taxon>
        <taxon>Alphaproteobacteria</taxon>
        <taxon>Rhodobacterales</taxon>
        <taxon>Paracoccaceae</taxon>
        <taxon>Puniceibacterium</taxon>
    </lineage>
</organism>
<reference evidence="2 3" key="1">
    <citation type="submission" date="2017-06" db="EMBL/GenBank/DDBJ databases">
        <authorList>
            <person name="Kim H.J."/>
            <person name="Triplett B.A."/>
        </authorList>
    </citation>
    <scope>NUCLEOTIDE SEQUENCE [LARGE SCALE GENOMIC DNA]</scope>
    <source>
        <strain evidence="2 3">DSM 29052</strain>
    </source>
</reference>
<keyword evidence="1" id="KW-1133">Transmembrane helix</keyword>
<name>A0A238YRM3_9RHOB</name>
<proteinExistence type="predicted"/>
<dbReference type="Gene3D" id="1.10.760.10">
    <property type="entry name" value="Cytochrome c-like domain"/>
    <property type="match status" value="1"/>
</dbReference>
<evidence type="ECO:0000313" key="3">
    <source>
        <dbReference type="Proteomes" id="UP000198417"/>
    </source>
</evidence>
<feature type="transmembrane region" description="Helical" evidence="1">
    <location>
        <begin position="29"/>
        <end position="46"/>
    </location>
</feature>
<keyword evidence="1" id="KW-0472">Membrane</keyword>
<gene>
    <name evidence="2" type="ORF">SAMN06265370_11922</name>
</gene>
<evidence type="ECO:0000313" key="2">
    <source>
        <dbReference type="EMBL" id="SNR73089.1"/>
    </source>
</evidence>
<keyword evidence="1" id="KW-0812">Transmembrane</keyword>
<keyword evidence="3" id="KW-1185">Reference proteome</keyword>
<evidence type="ECO:0000256" key="1">
    <source>
        <dbReference type="SAM" id="Phobius"/>
    </source>
</evidence>
<dbReference type="GO" id="GO:0009055">
    <property type="term" value="F:electron transfer activity"/>
    <property type="evidence" value="ECO:0007669"/>
    <property type="project" value="InterPro"/>
</dbReference>
<sequence>MPTNNGMISHSIARNIADAQTSLSRARNIFYGGSLFFVVVFIALTVQSHKYIVNASTAGTPLSEAVIHGKRVWERNAASTVTRCTAKVPISRPSLATS</sequence>